<evidence type="ECO:0000313" key="5">
    <source>
        <dbReference type="Proteomes" id="UP001501666"/>
    </source>
</evidence>
<dbReference type="InterPro" id="IPR009057">
    <property type="entry name" value="Homeodomain-like_sf"/>
</dbReference>
<keyword evidence="1 2" id="KW-0238">DNA-binding</keyword>
<dbReference type="InterPro" id="IPR050109">
    <property type="entry name" value="HTH-type_TetR-like_transc_reg"/>
</dbReference>
<organism evidence="4 5">
    <name type="scientific">Nonomuraea recticatena</name>
    <dbReference type="NCBI Taxonomy" id="46178"/>
    <lineage>
        <taxon>Bacteria</taxon>
        <taxon>Bacillati</taxon>
        <taxon>Actinomycetota</taxon>
        <taxon>Actinomycetes</taxon>
        <taxon>Streptosporangiales</taxon>
        <taxon>Streptosporangiaceae</taxon>
        <taxon>Nonomuraea</taxon>
    </lineage>
</organism>
<dbReference type="PANTHER" id="PTHR30055:SF230">
    <property type="entry name" value="TRANSCRIPTIONAL REGULATORY PROTEIN (PROBABLY TETR-FAMILY)-RELATED"/>
    <property type="match status" value="1"/>
</dbReference>
<keyword evidence="5" id="KW-1185">Reference proteome</keyword>
<dbReference type="PRINTS" id="PR00455">
    <property type="entry name" value="HTHTETR"/>
</dbReference>
<feature type="domain" description="HTH tetR-type" evidence="3">
    <location>
        <begin position="15"/>
        <end position="75"/>
    </location>
</feature>
<evidence type="ECO:0000259" key="3">
    <source>
        <dbReference type="PROSITE" id="PS50977"/>
    </source>
</evidence>
<comment type="caution">
    <text evidence="4">The sequence shown here is derived from an EMBL/GenBank/DDBJ whole genome shotgun (WGS) entry which is preliminary data.</text>
</comment>
<sequence length="233" mass="25216">MAKYVNLTTVSTPDHVRERTILDATAELLLRIGYNKLTMGDVADAVSLHRGLVYLVFKSKDELVEAVVHDELSRYADAWREHLEADPRAGDVASVYRAMMGALKTLPLAAAIVARAEDVFGKYLRKRGSVFERLPEISGSGDFLRAMREAGAVHRDVDVRAVAYILDALTPAIRRAFQEPASGDVPSSAAVLAVLEEMIECAVPPAEGADLAAGKAILLNLLTGARSAFNEAR</sequence>
<reference evidence="5" key="1">
    <citation type="journal article" date="2019" name="Int. J. Syst. Evol. Microbiol.">
        <title>The Global Catalogue of Microorganisms (GCM) 10K type strain sequencing project: providing services to taxonomists for standard genome sequencing and annotation.</title>
        <authorList>
            <consortium name="The Broad Institute Genomics Platform"/>
            <consortium name="The Broad Institute Genome Sequencing Center for Infectious Disease"/>
            <person name="Wu L."/>
            <person name="Ma J."/>
        </authorList>
    </citation>
    <scope>NUCLEOTIDE SEQUENCE [LARGE SCALE GENOMIC DNA]</scope>
    <source>
        <strain evidence="5">JCM 6835</strain>
    </source>
</reference>
<name>A0ABP6FLG4_9ACTN</name>
<evidence type="ECO:0000256" key="1">
    <source>
        <dbReference type="ARBA" id="ARBA00023125"/>
    </source>
</evidence>
<proteinExistence type="predicted"/>
<evidence type="ECO:0000256" key="2">
    <source>
        <dbReference type="PROSITE-ProRule" id="PRU00335"/>
    </source>
</evidence>
<gene>
    <name evidence="4" type="ORF">GCM10010412_087310</name>
</gene>
<dbReference type="SUPFAM" id="SSF46689">
    <property type="entry name" value="Homeodomain-like"/>
    <property type="match status" value="1"/>
</dbReference>
<dbReference type="Proteomes" id="UP001501666">
    <property type="component" value="Unassembled WGS sequence"/>
</dbReference>
<dbReference type="EMBL" id="BAAATE010000039">
    <property type="protein sequence ID" value="GAA2694871.1"/>
    <property type="molecule type" value="Genomic_DNA"/>
</dbReference>
<protein>
    <submittedName>
        <fullName evidence="4">TetR/AcrR family transcriptional regulator</fullName>
    </submittedName>
</protein>
<dbReference type="InterPro" id="IPR001647">
    <property type="entry name" value="HTH_TetR"/>
</dbReference>
<evidence type="ECO:0000313" key="4">
    <source>
        <dbReference type="EMBL" id="GAA2694871.1"/>
    </source>
</evidence>
<dbReference type="Pfam" id="PF00440">
    <property type="entry name" value="TetR_N"/>
    <property type="match status" value="1"/>
</dbReference>
<feature type="DNA-binding region" description="H-T-H motif" evidence="2">
    <location>
        <begin position="38"/>
        <end position="57"/>
    </location>
</feature>
<dbReference type="Gene3D" id="1.10.357.10">
    <property type="entry name" value="Tetracycline Repressor, domain 2"/>
    <property type="match status" value="1"/>
</dbReference>
<accession>A0ABP6FLG4</accession>
<dbReference type="PANTHER" id="PTHR30055">
    <property type="entry name" value="HTH-TYPE TRANSCRIPTIONAL REGULATOR RUTR"/>
    <property type="match status" value="1"/>
</dbReference>
<dbReference type="PROSITE" id="PS50977">
    <property type="entry name" value="HTH_TETR_2"/>
    <property type="match status" value="1"/>
</dbReference>